<keyword evidence="3 6" id="KW-1133">Transmembrane helix</keyword>
<dbReference type="GO" id="GO:0016020">
    <property type="term" value="C:membrane"/>
    <property type="evidence" value="ECO:0007669"/>
    <property type="project" value="UniProtKB-SubCell"/>
</dbReference>
<evidence type="ECO:0000256" key="5">
    <source>
        <dbReference type="NCBIfam" id="TIGR02228"/>
    </source>
</evidence>
<evidence type="ECO:0000259" key="7">
    <source>
        <dbReference type="Pfam" id="PF10502"/>
    </source>
</evidence>
<organism evidence="8 9">
    <name type="scientific">Vagococcus salmoninarum</name>
    <dbReference type="NCBI Taxonomy" id="2739"/>
    <lineage>
        <taxon>Bacteria</taxon>
        <taxon>Bacillati</taxon>
        <taxon>Bacillota</taxon>
        <taxon>Bacilli</taxon>
        <taxon>Lactobacillales</taxon>
        <taxon>Enterococcaceae</taxon>
        <taxon>Vagococcus</taxon>
    </lineage>
</organism>
<keyword evidence="4 6" id="KW-0472">Membrane</keyword>
<comment type="subcellular location">
    <subcellularLocation>
        <location evidence="1">Membrane</location>
    </subcellularLocation>
</comment>
<dbReference type="GeneID" id="98567386"/>
<name>A0A429ZUC8_9ENTE</name>
<dbReference type="GO" id="GO:0006465">
    <property type="term" value="P:signal peptide processing"/>
    <property type="evidence" value="ECO:0007669"/>
    <property type="project" value="UniProtKB-UniRule"/>
</dbReference>
<feature type="transmembrane region" description="Helical" evidence="6">
    <location>
        <begin position="135"/>
        <end position="153"/>
    </location>
</feature>
<dbReference type="AlphaFoldDB" id="A0A429ZUC8"/>
<evidence type="ECO:0000313" key="9">
    <source>
        <dbReference type="Proteomes" id="UP000287239"/>
    </source>
</evidence>
<feature type="domain" description="Peptidase S26" evidence="7">
    <location>
        <begin position="17"/>
        <end position="83"/>
    </location>
</feature>
<protein>
    <recommendedName>
        <fullName evidence="5">Signal peptidase I</fullName>
        <ecNumber evidence="5">3.4.21.89</ecNumber>
    </recommendedName>
</protein>
<dbReference type="PANTHER" id="PTHR10806:SF6">
    <property type="entry name" value="SIGNAL PEPTIDASE COMPLEX CATALYTIC SUBUNIT SEC11"/>
    <property type="match status" value="1"/>
</dbReference>
<dbReference type="OrthoDB" id="2195064at2"/>
<proteinExistence type="predicted"/>
<gene>
    <name evidence="8" type="ORF">CBF35_03320</name>
</gene>
<dbReference type="Gene3D" id="2.10.109.10">
    <property type="entry name" value="Umud Fragment, subunit A"/>
    <property type="match status" value="1"/>
</dbReference>
<evidence type="ECO:0000256" key="1">
    <source>
        <dbReference type="ARBA" id="ARBA00004370"/>
    </source>
</evidence>
<dbReference type="InterPro" id="IPR036286">
    <property type="entry name" value="LexA/Signal_pep-like_sf"/>
</dbReference>
<dbReference type="RefSeq" id="WP_126778557.1">
    <property type="nucleotide sequence ID" value="NZ_NGJU01000003.1"/>
</dbReference>
<dbReference type="NCBIfam" id="TIGR02228">
    <property type="entry name" value="sigpep_I_arch"/>
    <property type="match status" value="1"/>
</dbReference>
<comment type="caution">
    <text evidence="8">The sequence shown here is derived from an EMBL/GenBank/DDBJ whole genome shotgun (WGS) entry which is preliminary data.</text>
</comment>
<sequence>MGKRWEIFSRFLLGGLVALGLLIVISRALGYQFLVVLSGSMEPTIPVGSLIVVAPRTLEQLSVDDVVTFKSQHNQGTVVTHRVKKLDQNQQWVMTQGDGNEQLDSQPVTKDQLIGKVTISLPALGYLVTWLKSKISLLLLLIFSLISLGHLIWRKLINPPKSPGLQNG</sequence>
<dbReference type="EMBL" id="NGJU01000003">
    <property type="protein sequence ID" value="RST97291.1"/>
    <property type="molecule type" value="Genomic_DNA"/>
</dbReference>
<dbReference type="Pfam" id="PF10502">
    <property type="entry name" value="Peptidase_S26"/>
    <property type="match status" value="1"/>
</dbReference>
<dbReference type="PANTHER" id="PTHR10806">
    <property type="entry name" value="SIGNAL PEPTIDASE COMPLEX CATALYTIC SUBUNIT SEC11"/>
    <property type="match status" value="1"/>
</dbReference>
<keyword evidence="2 6" id="KW-0812">Transmembrane</keyword>
<dbReference type="EC" id="3.4.21.89" evidence="5"/>
<evidence type="ECO:0000256" key="4">
    <source>
        <dbReference type="ARBA" id="ARBA00023136"/>
    </source>
</evidence>
<evidence type="ECO:0000256" key="2">
    <source>
        <dbReference type="ARBA" id="ARBA00022692"/>
    </source>
</evidence>
<evidence type="ECO:0000313" key="8">
    <source>
        <dbReference type="EMBL" id="RST97291.1"/>
    </source>
</evidence>
<dbReference type="GO" id="GO:0009003">
    <property type="term" value="F:signal peptidase activity"/>
    <property type="evidence" value="ECO:0007669"/>
    <property type="project" value="UniProtKB-EC"/>
</dbReference>
<dbReference type="InterPro" id="IPR001733">
    <property type="entry name" value="Peptidase_S26B"/>
</dbReference>
<keyword evidence="9" id="KW-1185">Reference proteome</keyword>
<evidence type="ECO:0000256" key="3">
    <source>
        <dbReference type="ARBA" id="ARBA00022989"/>
    </source>
</evidence>
<dbReference type="Proteomes" id="UP000287239">
    <property type="component" value="Unassembled WGS sequence"/>
</dbReference>
<dbReference type="SUPFAM" id="SSF51306">
    <property type="entry name" value="LexA/Signal peptidase"/>
    <property type="match status" value="1"/>
</dbReference>
<dbReference type="GO" id="GO:0004252">
    <property type="term" value="F:serine-type endopeptidase activity"/>
    <property type="evidence" value="ECO:0007669"/>
    <property type="project" value="UniProtKB-UniRule"/>
</dbReference>
<evidence type="ECO:0000256" key="6">
    <source>
        <dbReference type="SAM" id="Phobius"/>
    </source>
</evidence>
<dbReference type="CDD" id="cd06530">
    <property type="entry name" value="S26_SPase_I"/>
    <property type="match status" value="1"/>
</dbReference>
<accession>A0A429ZUC8</accession>
<reference evidence="8 9" key="1">
    <citation type="submission" date="2017-05" db="EMBL/GenBank/DDBJ databases">
        <title>Vagococcus spp. assemblies.</title>
        <authorList>
            <person name="Gulvik C.A."/>
        </authorList>
    </citation>
    <scope>NUCLEOTIDE SEQUENCE [LARGE SCALE GENOMIC DNA]</scope>
    <source>
        <strain evidence="8 9">NCFB 2777</strain>
    </source>
</reference>
<dbReference type="InterPro" id="IPR019533">
    <property type="entry name" value="Peptidase_S26"/>
</dbReference>